<dbReference type="Gene3D" id="1.20.5.170">
    <property type="match status" value="1"/>
</dbReference>
<dbReference type="RefSeq" id="WP_281737095.1">
    <property type="nucleotide sequence ID" value="NZ_JAKETQ010000004.1"/>
</dbReference>
<dbReference type="InterPro" id="IPR009951">
    <property type="entry name" value="Host-nuc_inhib_Gam"/>
</dbReference>
<dbReference type="Proteomes" id="UP001156140">
    <property type="component" value="Unassembled WGS sequence"/>
</dbReference>
<accession>A0AA41UIA0</accession>
<proteinExistence type="predicted"/>
<organism evidence="1 2">
    <name type="scientific">Paradevosia shaoguanensis</name>
    <dbReference type="NCBI Taxonomy" id="1335043"/>
    <lineage>
        <taxon>Bacteria</taxon>
        <taxon>Pseudomonadati</taxon>
        <taxon>Pseudomonadota</taxon>
        <taxon>Alphaproteobacteria</taxon>
        <taxon>Hyphomicrobiales</taxon>
        <taxon>Devosiaceae</taxon>
        <taxon>Paradevosia</taxon>
    </lineage>
</organism>
<dbReference type="SUPFAM" id="SSF161266">
    <property type="entry name" value="Gam-like"/>
    <property type="match status" value="1"/>
</dbReference>
<gene>
    <name evidence="1" type="ORF">ML536_20045</name>
</gene>
<keyword evidence="2" id="KW-1185">Reference proteome</keyword>
<dbReference type="GO" id="GO:0042262">
    <property type="term" value="P:DNA protection"/>
    <property type="evidence" value="ECO:0007669"/>
    <property type="project" value="InterPro"/>
</dbReference>
<comment type="caution">
    <text evidence="1">The sequence shown here is derived from an EMBL/GenBank/DDBJ whole genome shotgun (WGS) entry which is preliminary data.</text>
</comment>
<dbReference type="EMBL" id="JALAZD010000004">
    <property type="protein sequence ID" value="MCI0129131.1"/>
    <property type="molecule type" value="Genomic_DNA"/>
</dbReference>
<dbReference type="GO" id="GO:0003690">
    <property type="term" value="F:double-stranded DNA binding"/>
    <property type="evidence" value="ECO:0007669"/>
    <property type="project" value="InterPro"/>
</dbReference>
<evidence type="ECO:0000313" key="2">
    <source>
        <dbReference type="Proteomes" id="UP001156140"/>
    </source>
</evidence>
<protein>
    <submittedName>
        <fullName evidence="1">Host-nuclease inhibitor Gam family protein</fullName>
    </submittedName>
</protein>
<reference evidence="1" key="1">
    <citation type="submission" date="2022-03" db="EMBL/GenBank/DDBJ databases">
        <title>The complete genome sequence of a Methyloterrigena soli.</title>
        <authorList>
            <person name="Zi Z."/>
        </authorList>
    </citation>
    <scope>NUCLEOTIDE SEQUENCE</scope>
    <source>
        <strain evidence="1">M48</strain>
    </source>
</reference>
<name>A0AA41UIA0_9HYPH</name>
<dbReference type="Pfam" id="PF07352">
    <property type="entry name" value="Phage_Mu_Gam"/>
    <property type="match status" value="1"/>
</dbReference>
<dbReference type="AlphaFoldDB" id="A0AA41UIA0"/>
<evidence type="ECO:0000313" key="1">
    <source>
        <dbReference type="EMBL" id="MCI0129131.1"/>
    </source>
</evidence>
<sequence>MAKAKTKGANLPVPQNREEAVSTVTDIGALNRDLARLEADMNDQLAAIKTEFEAKALPLKEAVEAKTEGLKIWAEANRTSLTGGGKTKTVDLGTGLLRWRIRPTAVRLTGVEDVIERLKSLGFQRFLRTKEEVNKEAMLNEPDVARQVAGVRIGSAGEDFIVEPFETELSVEPAQA</sequence>